<dbReference type="Pfam" id="PF01022">
    <property type="entry name" value="HTH_5"/>
    <property type="match status" value="1"/>
</dbReference>
<dbReference type="SUPFAM" id="SSF46785">
    <property type="entry name" value="Winged helix' DNA-binding domain"/>
    <property type="match status" value="1"/>
</dbReference>
<dbReference type="InterPro" id="IPR036390">
    <property type="entry name" value="WH_DNA-bd_sf"/>
</dbReference>
<dbReference type="Gene3D" id="1.10.10.10">
    <property type="entry name" value="Winged helix-like DNA-binding domain superfamily/Winged helix DNA-binding domain"/>
    <property type="match status" value="1"/>
</dbReference>
<name>A0A0F9CK44_9ZZZZ</name>
<dbReference type="InterPro" id="IPR036388">
    <property type="entry name" value="WH-like_DNA-bd_sf"/>
</dbReference>
<evidence type="ECO:0000259" key="1">
    <source>
        <dbReference type="PROSITE" id="PS50987"/>
    </source>
</evidence>
<accession>A0A0F9CK44</accession>
<dbReference type="InterPro" id="IPR001845">
    <property type="entry name" value="HTH_ArsR_DNA-bd_dom"/>
</dbReference>
<evidence type="ECO:0000313" key="2">
    <source>
        <dbReference type="EMBL" id="KKL49504.1"/>
    </source>
</evidence>
<reference evidence="2" key="1">
    <citation type="journal article" date="2015" name="Nature">
        <title>Complex archaea that bridge the gap between prokaryotes and eukaryotes.</title>
        <authorList>
            <person name="Spang A."/>
            <person name="Saw J.H."/>
            <person name="Jorgensen S.L."/>
            <person name="Zaremba-Niedzwiedzka K."/>
            <person name="Martijn J."/>
            <person name="Lind A.E."/>
            <person name="van Eijk R."/>
            <person name="Schleper C."/>
            <person name="Guy L."/>
            <person name="Ettema T.J."/>
        </authorList>
    </citation>
    <scope>NUCLEOTIDE SEQUENCE</scope>
</reference>
<dbReference type="GO" id="GO:0003700">
    <property type="term" value="F:DNA-binding transcription factor activity"/>
    <property type="evidence" value="ECO:0007669"/>
    <property type="project" value="InterPro"/>
</dbReference>
<dbReference type="AlphaFoldDB" id="A0A0F9CK44"/>
<dbReference type="EMBL" id="LAZR01032933">
    <property type="protein sequence ID" value="KKL49504.1"/>
    <property type="molecule type" value="Genomic_DNA"/>
</dbReference>
<feature type="non-terminal residue" evidence="2">
    <location>
        <position position="44"/>
    </location>
</feature>
<organism evidence="2">
    <name type="scientific">marine sediment metagenome</name>
    <dbReference type="NCBI Taxonomy" id="412755"/>
    <lineage>
        <taxon>unclassified sequences</taxon>
        <taxon>metagenomes</taxon>
        <taxon>ecological metagenomes</taxon>
    </lineage>
</organism>
<dbReference type="InterPro" id="IPR011991">
    <property type="entry name" value="ArsR-like_HTH"/>
</dbReference>
<proteinExistence type="predicted"/>
<feature type="domain" description="HTH arsR-type" evidence="1">
    <location>
        <begin position="1"/>
        <end position="44"/>
    </location>
</feature>
<protein>
    <recommendedName>
        <fullName evidence="1">HTH arsR-type domain-containing protein</fullName>
    </recommendedName>
</protein>
<comment type="caution">
    <text evidence="2">The sequence shown here is derived from an EMBL/GenBank/DDBJ whole genome shotgun (WGS) entry which is preliminary data.</text>
</comment>
<gene>
    <name evidence="2" type="ORF">LCGC14_2314800</name>
</gene>
<dbReference type="CDD" id="cd00090">
    <property type="entry name" value="HTH_ARSR"/>
    <property type="match status" value="1"/>
</dbReference>
<dbReference type="PROSITE" id="PS50987">
    <property type="entry name" value="HTH_ARSR_2"/>
    <property type="match status" value="1"/>
</dbReference>
<sequence>MNDFSQQFHAISDEKRQQILAHLEEKPRCVNEIVDLFQLSQSAV</sequence>